<gene>
    <name evidence="1" type="ORF">JIN84_01410</name>
</gene>
<proteinExistence type="predicted"/>
<evidence type="ECO:0000313" key="1">
    <source>
        <dbReference type="EMBL" id="MBK1814265.1"/>
    </source>
</evidence>
<protein>
    <recommendedName>
        <fullName evidence="3">Tetratricopeptide repeat protein</fullName>
    </recommendedName>
</protein>
<reference evidence="1" key="1">
    <citation type="submission" date="2021-01" db="EMBL/GenBank/DDBJ databases">
        <title>Modified the classification status of verrucomicrobia.</title>
        <authorList>
            <person name="Feng X."/>
        </authorList>
    </citation>
    <scope>NUCLEOTIDE SEQUENCE</scope>
    <source>
        <strain evidence="1">JCM 18052</strain>
    </source>
</reference>
<dbReference type="SUPFAM" id="SSF48452">
    <property type="entry name" value="TPR-like"/>
    <property type="match status" value="1"/>
</dbReference>
<dbReference type="InterPro" id="IPR011990">
    <property type="entry name" value="TPR-like_helical_dom_sf"/>
</dbReference>
<evidence type="ECO:0008006" key="3">
    <source>
        <dbReference type="Google" id="ProtNLM"/>
    </source>
</evidence>
<sequence>MSKTLRAASGWLDLGLADEALHELQSLPPEVQMLRGPLELKLAAQMEQEQWNSASETARLLCLKAEDVPEFFLRAAYCLHETGDTLAACNQLLRGPKELFDMAIFHYNLACYLWTLGDGPRARSHLEQAIDMDGTFLESAREDRDLAGMKLPPA</sequence>
<dbReference type="AlphaFoldDB" id="A0A934V9K7"/>
<organism evidence="1 2">
    <name type="scientific">Luteolibacter yonseiensis</name>
    <dbReference type="NCBI Taxonomy" id="1144680"/>
    <lineage>
        <taxon>Bacteria</taxon>
        <taxon>Pseudomonadati</taxon>
        <taxon>Verrucomicrobiota</taxon>
        <taxon>Verrucomicrobiia</taxon>
        <taxon>Verrucomicrobiales</taxon>
        <taxon>Verrucomicrobiaceae</taxon>
        <taxon>Luteolibacter</taxon>
    </lineage>
</organism>
<dbReference type="RefSeq" id="WP_200349235.1">
    <property type="nucleotide sequence ID" value="NZ_BAABHZ010000005.1"/>
</dbReference>
<accession>A0A934V9K7</accession>
<name>A0A934V9K7_9BACT</name>
<dbReference type="EMBL" id="JAENIK010000002">
    <property type="protein sequence ID" value="MBK1814265.1"/>
    <property type="molecule type" value="Genomic_DNA"/>
</dbReference>
<dbReference type="Gene3D" id="1.25.40.10">
    <property type="entry name" value="Tetratricopeptide repeat domain"/>
    <property type="match status" value="1"/>
</dbReference>
<dbReference type="Proteomes" id="UP000600139">
    <property type="component" value="Unassembled WGS sequence"/>
</dbReference>
<comment type="caution">
    <text evidence="1">The sequence shown here is derived from an EMBL/GenBank/DDBJ whole genome shotgun (WGS) entry which is preliminary data.</text>
</comment>
<keyword evidence="2" id="KW-1185">Reference proteome</keyword>
<evidence type="ECO:0000313" key="2">
    <source>
        <dbReference type="Proteomes" id="UP000600139"/>
    </source>
</evidence>
<dbReference type="NCBIfam" id="NF047558">
    <property type="entry name" value="TPR_END_plus"/>
    <property type="match status" value="1"/>
</dbReference>